<evidence type="ECO:0000313" key="2">
    <source>
        <dbReference type="EMBL" id="CAI9755457.1"/>
    </source>
</evidence>
<keyword evidence="3" id="KW-1185">Reference proteome</keyword>
<name>A0AAD2DI51_9LAMI</name>
<feature type="region of interest" description="Disordered" evidence="1">
    <location>
        <begin position="22"/>
        <end position="173"/>
    </location>
</feature>
<gene>
    <name evidence="2" type="ORF">FPE_LOCUS2888</name>
</gene>
<evidence type="ECO:0000256" key="1">
    <source>
        <dbReference type="SAM" id="MobiDB-lite"/>
    </source>
</evidence>
<feature type="compositionally biased region" description="Basic and acidic residues" evidence="1">
    <location>
        <begin position="59"/>
        <end position="100"/>
    </location>
</feature>
<organism evidence="2 3">
    <name type="scientific">Fraxinus pennsylvanica</name>
    <dbReference type="NCBI Taxonomy" id="56036"/>
    <lineage>
        <taxon>Eukaryota</taxon>
        <taxon>Viridiplantae</taxon>
        <taxon>Streptophyta</taxon>
        <taxon>Embryophyta</taxon>
        <taxon>Tracheophyta</taxon>
        <taxon>Spermatophyta</taxon>
        <taxon>Magnoliopsida</taxon>
        <taxon>eudicotyledons</taxon>
        <taxon>Gunneridae</taxon>
        <taxon>Pentapetalae</taxon>
        <taxon>asterids</taxon>
        <taxon>lamiids</taxon>
        <taxon>Lamiales</taxon>
        <taxon>Oleaceae</taxon>
        <taxon>Oleeae</taxon>
        <taxon>Fraxinus</taxon>
    </lineage>
</organism>
<dbReference type="EMBL" id="OU503037">
    <property type="protein sequence ID" value="CAI9755457.1"/>
    <property type="molecule type" value="Genomic_DNA"/>
</dbReference>
<sequence>MPLLGLIGSDRVVAETADFITDWSESRFIGENGQEDSDSDADAEGIEDEEYIADSTNEPDIKDFDSKCSLKEEEDNTPKHEDRQIEHEVVEEDRHIQREDNPEEESSQAGCEHDSEAEQIENPELFKRLSKQRQRAIQAARGKKKSSTSRTIYTDKGGRSSYKSKIQKQMSSW</sequence>
<accession>A0AAD2DI51</accession>
<dbReference type="AlphaFoldDB" id="A0AAD2DI51"/>
<dbReference type="Proteomes" id="UP000834106">
    <property type="component" value="Chromosome 2"/>
</dbReference>
<feature type="compositionally biased region" description="Polar residues" evidence="1">
    <location>
        <begin position="161"/>
        <end position="173"/>
    </location>
</feature>
<feature type="compositionally biased region" description="Acidic residues" evidence="1">
    <location>
        <begin position="33"/>
        <end position="52"/>
    </location>
</feature>
<evidence type="ECO:0000313" key="3">
    <source>
        <dbReference type="Proteomes" id="UP000834106"/>
    </source>
</evidence>
<protein>
    <submittedName>
        <fullName evidence="2">Uncharacterized protein</fullName>
    </submittedName>
</protein>
<reference evidence="2" key="1">
    <citation type="submission" date="2023-05" db="EMBL/GenBank/DDBJ databases">
        <authorList>
            <person name="Huff M."/>
        </authorList>
    </citation>
    <scope>NUCLEOTIDE SEQUENCE</scope>
</reference>
<proteinExistence type="predicted"/>